<accession>A0ABU4GHP8</accession>
<evidence type="ECO:0008006" key="3">
    <source>
        <dbReference type="Google" id="ProtNLM"/>
    </source>
</evidence>
<dbReference type="EMBL" id="JAUBDI010000030">
    <property type="protein sequence ID" value="MDW0115117.1"/>
    <property type="molecule type" value="Genomic_DNA"/>
</dbReference>
<sequence length="116" mass="13227">MIVFNSPVQYEIREYADPAQVVISALPLTEEEKDPAIHTIRTEAFPFGGKLANLEEMIFEEADIRYLRESGTPFNTTESSFYMELGQYQSVQAAEEKMAQLQNLLGSDVKLFIEEK</sequence>
<gene>
    <name evidence="1" type="ORF">QT711_18310</name>
</gene>
<proteinExistence type="predicted"/>
<reference evidence="1 2" key="1">
    <citation type="submission" date="2023-06" db="EMBL/GenBank/DDBJ databases">
        <title>Sporosarcina sp. nov., isolated from Korean traditional fermented seafood 'Jeotgal'.</title>
        <authorList>
            <person name="Yang A.I."/>
            <person name="Shin N.-R."/>
        </authorList>
    </citation>
    <scope>NUCLEOTIDE SEQUENCE [LARGE SCALE GENOMIC DNA]</scope>
    <source>
        <strain evidence="1 2">KCTC13119</strain>
    </source>
</reference>
<keyword evidence="2" id="KW-1185">Reference proteome</keyword>
<dbReference type="Proteomes" id="UP001282284">
    <property type="component" value="Unassembled WGS sequence"/>
</dbReference>
<comment type="caution">
    <text evidence="1">The sequence shown here is derived from an EMBL/GenBank/DDBJ whole genome shotgun (WGS) entry which is preliminary data.</text>
</comment>
<protein>
    <recommendedName>
        <fullName evidence="3">Sporulation related domain-containing protein</fullName>
    </recommendedName>
</protein>
<evidence type="ECO:0000313" key="2">
    <source>
        <dbReference type="Proteomes" id="UP001282284"/>
    </source>
</evidence>
<organism evidence="1 2">
    <name type="scientific">Sporosarcina saromensis</name>
    <dbReference type="NCBI Taxonomy" id="359365"/>
    <lineage>
        <taxon>Bacteria</taxon>
        <taxon>Bacillati</taxon>
        <taxon>Bacillota</taxon>
        <taxon>Bacilli</taxon>
        <taxon>Bacillales</taxon>
        <taxon>Caryophanaceae</taxon>
        <taxon>Sporosarcina</taxon>
    </lineage>
</organism>
<name>A0ABU4GHP8_9BACL</name>
<evidence type="ECO:0000313" key="1">
    <source>
        <dbReference type="EMBL" id="MDW0115117.1"/>
    </source>
</evidence>
<dbReference type="RefSeq" id="WP_317946689.1">
    <property type="nucleotide sequence ID" value="NZ_JAUBDI010000030.1"/>
</dbReference>